<feature type="binding site" evidence="7">
    <location>
        <position position="139"/>
    </location>
    <ligand>
        <name>(2S)-2-hydroxy-3-oxobutyl phosphate</name>
        <dbReference type="ChEBI" id="CHEBI:58830"/>
    </ligand>
</feature>
<accession>A0A059KKW9</accession>
<dbReference type="UniPathway" id="UPA00275">
    <property type="reaction ID" value="UER00404"/>
</dbReference>
<feature type="binding site" evidence="7">
    <location>
        <position position="124"/>
    </location>
    <ligand>
        <name>5-amino-6-(D-ribitylamino)uracil</name>
        <dbReference type="ChEBI" id="CHEBI:15934"/>
    </ligand>
</feature>
<dbReference type="InterPro" id="IPR036467">
    <property type="entry name" value="LS/RS_sf"/>
</dbReference>
<proteinExistence type="inferred from homology"/>
<dbReference type="InterPro" id="IPR034964">
    <property type="entry name" value="LS"/>
</dbReference>
<dbReference type="EMBL" id="AZRA01000064">
    <property type="protein sequence ID" value="KDB51864.1"/>
    <property type="molecule type" value="Genomic_DNA"/>
</dbReference>
<dbReference type="GO" id="GO:0009231">
    <property type="term" value="P:riboflavin biosynthetic process"/>
    <property type="evidence" value="ECO:0007669"/>
    <property type="project" value="UniProtKB-UniRule"/>
</dbReference>
<dbReference type="GO" id="GO:0005829">
    <property type="term" value="C:cytosol"/>
    <property type="evidence" value="ECO:0007669"/>
    <property type="project" value="TreeGrafter"/>
</dbReference>
<sequence>MNQSTASLASSSAVAVAAAAAGVRRVAAISASWHTDIVHQARDAFVAELGRSGVAADAVEHFDVPGAFEIPLLARRLAESGRYDAIVAFGLVVDGGVYRHDFVATAVIDGLMRVQLDSSVPVLSAVLTPHQFHEHATHREWFTAHFVIKGQEAARAALQTIALHQRVSTLTAR</sequence>
<dbReference type="PANTHER" id="PTHR21058">
    <property type="entry name" value="6,7-DIMETHYL-8-RIBITYLLUMAZINE SYNTHASE DMRL SYNTHASE LUMAZINE SYNTHASE"/>
    <property type="match status" value="1"/>
</dbReference>
<comment type="similarity">
    <text evidence="2 7">Belongs to the DMRL synthase family.</text>
</comment>
<comment type="function">
    <text evidence="7">Catalyzes the formation of 6,7-dimethyl-8-ribityllumazine by condensation of 5-amino-6-(D-ribitylamino)uracil with 3,4-dihydroxy-2-butanone 4-phosphate. This is the penultimate step in the biosynthesis of riboflavin.</text>
</comment>
<dbReference type="HAMAP" id="MF_00178">
    <property type="entry name" value="Lumazine_synth"/>
    <property type="match status" value="1"/>
</dbReference>
<comment type="catalytic activity">
    <reaction evidence="6 7">
        <text>(2S)-2-hydroxy-3-oxobutyl phosphate + 5-amino-6-(D-ribitylamino)uracil = 6,7-dimethyl-8-(1-D-ribityl)lumazine + phosphate + 2 H2O + H(+)</text>
        <dbReference type="Rhea" id="RHEA:26152"/>
        <dbReference type="ChEBI" id="CHEBI:15377"/>
        <dbReference type="ChEBI" id="CHEBI:15378"/>
        <dbReference type="ChEBI" id="CHEBI:15934"/>
        <dbReference type="ChEBI" id="CHEBI:43474"/>
        <dbReference type="ChEBI" id="CHEBI:58201"/>
        <dbReference type="ChEBI" id="CHEBI:58830"/>
        <dbReference type="EC" id="2.5.1.78"/>
    </reaction>
</comment>
<dbReference type="NCBIfam" id="NF009084">
    <property type="entry name" value="PRK12419.1"/>
    <property type="match status" value="1"/>
</dbReference>
<keyword evidence="9" id="KW-1185">Reference proteome</keyword>
<dbReference type="InterPro" id="IPR002180">
    <property type="entry name" value="LS/RS"/>
</dbReference>
<evidence type="ECO:0000256" key="3">
    <source>
        <dbReference type="ARBA" id="ARBA00012664"/>
    </source>
</evidence>
<comment type="caution">
    <text evidence="8">The sequence shown here is derived from an EMBL/GenBank/DDBJ whole genome shotgun (WGS) entry which is preliminary data.</text>
</comment>
<protein>
    <recommendedName>
        <fullName evidence="3 7">6,7-dimethyl-8-ribityllumazine synthase</fullName>
        <shortName evidence="7">DMRL synthase</shortName>
        <shortName evidence="7">LS</shortName>
        <shortName evidence="7">Lumazine synthase</shortName>
        <ecNumber evidence="3 7">2.5.1.78</ecNumber>
    </recommendedName>
</protein>
<gene>
    <name evidence="7" type="primary">ribH</name>
    <name evidence="8" type="ORF">X805_25060</name>
</gene>
<dbReference type="GO" id="GO:0000906">
    <property type="term" value="F:6,7-dimethyl-8-ribityllumazine synthase activity"/>
    <property type="evidence" value="ECO:0007669"/>
    <property type="project" value="UniProtKB-UniRule"/>
</dbReference>
<dbReference type="Gene3D" id="3.40.50.960">
    <property type="entry name" value="Lumazine/riboflavin synthase"/>
    <property type="match status" value="1"/>
</dbReference>
<dbReference type="Proteomes" id="UP000026714">
    <property type="component" value="Unassembled WGS sequence"/>
</dbReference>
<dbReference type="EC" id="2.5.1.78" evidence="3 7"/>
<evidence type="ECO:0000313" key="8">
    <source>
        <dbReference type="EMBL" id="KDB51864.1"/>
    </source>
</evidence>
<dbReference type="STRING" id="34103.SAMN05421778_10267"/>
<feature type="binding site" evidence="7">
    <location>
        <begin position="91"/>
        <end position="93"/>
    </location>
    <ligand>
        <name>5-amino-6-(D-ribitylamino)uracil</name>
        <dbReference type="ChEBI" id="CHEBI:15934"/>
    </ligand>
</feature>
<feature type="active site" description="Proton donor" evidence="7">
    <location>
        <position position="99"/>
    </location>
</feature>
<comment type="pathway">
    <text evidence="1 7">Cofactor biosynthesis; riboflavin biosynthesis; riboflavin from 2-hydroxy-3-oxobutyl phosphate and 5-amino-6-(D-ribitylamino)uracil: step 1/2.</text>
</comment>
<dbReference type="Pfam" id="PF00885">
    <property type="entry name" value="DMRL_synthase"/>
    <property type="match status" value="1"/>
</dbReference>
<dbReference type="SUPFAM" id="SSF52121">
    <property type="entry name" value="Lumazine synthase"/>
    <property type="match status" value="1"/>
</dbReference>
<evidence type="ECO:0000256" key="6">
    <source>
        <dbReference type="ARBA" id="ARBA00048785"/>
    </source>
</evidence>
<dbReference type="AlphaFoldDB" id="A0A059KKW9"/>
<name>A0A059KKW9_9BURK</name>
<evidence type="ECO:0000256" key="7">
    <source>
        <dbReference type="HAMAP-Rule" id="MF_00178"/>
    </source>
</evidence>
<keyword evidence="4 7" id="KW-0686">Riboflavin biosynthesis</keyword>
<organism evidence="8 9">
    <name type="scientific">Sphaerotilus natans subsp. natans DSM 6575</name>
    <dbReference type="NCBI Taxonomy" id="1286631"/>
    <lineage>
        <taxon>Bacteria</taxon>
        <taxon>Pseudomonadati</taxon>
        <taxon>Pseudomonadota</taxon>
        <taxon>Betaproteobacteria</taxon>
        <taxon>Burkholderiales</taxon>
        <taxon>Sphaerotilaceae</taxon>
        <taxon>Sphaerotilus</taxon>
    </lineage>
</organism>
<dbReference type="PATRIC" id="fig|1286631.3.peg.2452"/>
<dbReference type="NCBIfam" id="TIGR00114">
    <property type="entry name" value="lumazine-synth"/>
    <property type="match status" value="1"/>
</dbReference>
<dbReference type="RefSeq" id="WP_037482486.1">
    <property type="nucleotide sequence ID" value="NZ_AZRA01000064.1"/>
</dbReference>
<feature type="binding site" evidence="7">
    <location>
        <begin position="67"/>
        <end position="69"/>
    </location>
    <ligand>
        <name>5-amino-6-(D-ribitylamino)uracil</name>
        <dbReference type="ChEBI" id="CHEBI:15934"/>
    </ligand>
</feature>
<evidence type="ECO:0000256" key="1">
    <source>
        <dbReference type="ARBA" id="ARBA00004917"/>
    </source>
</evidence>
<keyword evidence="5 7" id="KW-0808">Transferase</keyword>
<comment type="caution">
    <text evidence="7">Lacks conserved residue(s) required for the propagation of feature annotation.</text>
</comment>
<evidence type="ECO:0000256" key="5">
    <source>
        <dbReference type="ARBA" id="ARBA00022679"/>
    </source>
</evidence>
<evidence type="ECO:0000256" key="4">
    <source>
        <dbReference type="ARBA" id="ARBA00022619"/>
    </source>
</evidence>
<evidence type="ECO:0000313" key="9">
    <source>
        <dbReference type="Proteomes" id="UP000026714"/>
    </source>
</evidence>
<feature type="binding site" evidence="7">
    <location>
        <position position="33"/>
    </location>
    <ligand>
        <name>5-amino-6-(D-ribitylamino)uracil</name>
        <dbReference type="ChEBI" id="CHEBI:15934"/>
    </ligand>
</feature>
<dbReference type="eggNOG" id="COG0054">
    <property type="taxonomic scope" value="Bacteria"/>
</dbReference>
<reference evidence="8 9" key="1">
    <citation type="journal article" date="2014" name="FEMS Microbiol. Ecol.">
        <title>Sphaerotilus natans encrusted with nanoball-shaped Fe(III) oxide minerals formed by nitrate-reducing mixotrophic Fe(II) oxidation.</title>
        <authorList>
            <person name="Park S."/>
            <person name="Kim D.H."/>
            <person name="Lee J.H."/>
            <person name="Hur H.G."/>
        </authorList>
    </citation>
    <scope>NUCLEOTIDE SEQUENCE [LARGE SCALE GENOMIC DNA]</scope>
    <source>
        <strain evidence="8 9">DSM 6575</strain>
    </source>
</reference>
<dbReference type="PANTHER" id="PTHR21058:SF0">
    <property type="entry name" value="6,7-DIMETHYL-8-RIBITYLLUMAZINE SYNTHASE"/>
    <property type="match status" value="1"/>
</dbReference>
<dbReference type="GO" id="GO:0009349">
    <property type="term" value="C:riboflavin synthase complex"/>
    <property type="evidence" value="ECO:0007669"/>
    <property type="project" value="UniProtKB-UniRule"/>
</dbReference>
<evidence type="ECO:0000256" key="2">
    <source>
        <dbReference type="ARBA" id="ARBA00007424"/>
    </source>
</evidence>